<evidence type="ECO:0000256" key="14">
    <source>
        <dbReference type="ARBA" id="ARBA00048359"/>
    </source>
</evidence>
<dbReference type="InterPro" id="IPR001412">
    <property type="entry name" value="aa-tRNA-synth_I_CS"/>
</dbReference>
<feature type="binding site" evidence="16">
    <location>
        <position position="588"/>
    </location>
    <ligand>
        <name>substrate</name>
    </ligand>
</feature>
<feature type="short sequence motif" description="'HIGH' region" evidence="15">
    <location>
        <begin position="49"/>
        <end position="59"/>
    </location>
</feature>
<dbReference type="EC" id="6.1.1.5" evidence="15"/>
<evidence type="ECO:0000256" key="2">
    <source>
        <dbReference type="ARBA" id="ARBA00004496"/>
    </source>
</evidence>
<evidence type="ECO:0000313" key="19">
    <source>
        <dbReference type="EMBL" id="PIQ68251.1"/>
    </source>
</evidence>
<dbReference type="CDD" id="cd07961">
    <property type="entry name" value="Anticodon_Ia_Ile_ABEc"/>
    <property type="match status" value="1"/>
</dbReference>
<evidence type="ECO:0000256" key="12">
    <source>
        <dbReference type="ARBA" id="ARBA00023146"/>
    </source>
</evidence>
<keyword evidence="8 15" id="KW-0547">Nucleotide-binding</keyword>
<comment type="function">
    <text evidence="13 15">Catalyzes the attachment of isoleucine to tRNA(Ile). As IleRS can inadvertently accommodate and process structurally similar amino acids such as valine, to avoid such errors it has two additional distinct tRNA(Ile)-dependent editing activities. One activity is designated as 'pretransfer' editing and involves the hydrolysis of activated Val-AMP. The other activity is designated 'posttransfer' editing and involves deacylation of mischarged Val-tRNA(Ile).</text>
</comment>
<dbReference type="Gene3D" id="3.40.50.1240">
    <property type="entry name" value="Phosphoglycerate mutase-like"/>
    <property type="match status" value="1"/>
</dbReference>
<evidence type="ECO:0000256" key="4">
    <source>
        <dbReference type="ARBA" id="ARBA00011245"/>
    </source>
</evidence>
<evidence type="ECO:0000256" key="5">
    <source>
        <dbReference type="ARBA" id="ARBA00022490"/>
    </source>
</evidence>
<dbReference type="InterPro" id="IPR009008">
    <property type="entry name" value="Val/Leu/Ile-tRNA-synth_edit"/>
</dbReference>
<dbReference type="InterPro" id="IPR001345">
    <property type="entry name" value="PG/BPGM_mutase_AS"/>
</dbReference>
<keyword evidence="9 15" id="KW-0862">Zinc</keyword>
<dbReference type="GO" id="GO:0005524">
    <property type="term" value="F:ATP binding"/>
    <property type="evidence" value="ECO:0007669"/>
    <property type="project" value="UniProtKB-UniRule"/>
</dbReference>
<evidence type="ECO:0000256" key="13">
    <source>
        <dbReference type="ARBA" id="ARBA00025217"/>
    </source>
</evidence>
<dbReference type="GO" id="GO:0008270">
    <property type="term" value="F:zinc ion binding"/>
    <property type="evidence" value="ECO:0007669"/>
    <property type="project" value="UniProtKB-UniRule"/>
</dbReference>
<accession>A0A2H0KAG4</accession>
<comment type="similarity">
    <text evidence="3 15">Belongs to the class-I aminoacyl-tRNA synthetase family. IleS type 2 subfamily.</text>
</comment>
<feature type="binding site" evidence="16">
    <location>
        <begin position="536"/>
        <end position="543"/>
    </location>
    <ligand>
        <name>substrate</name>
    </ligand>
</feature>
<dbReference type="SUPFAM" id="SSF53254">
    <property type="entry name" value="Phosphoglycerate mutase-like"/>
    <property type="match status" value="1"/>
</dbReference>
<dbReference type="CDD" id="cd07067">
    <property type="entry name" value="HP_PGM_like"/>
    <property type="match status" value="1"/>
</dbReference>
<dbReference type="AlphaFoldDB" id="A0A2H0KAG4"/>
<dbReference type="GO" id="GO:0002161">
    <property type="term" value="F:aminoacyl-tRNA deacylase activity"/>
    <property type="evidence" value="ECO:0007669"/>
    <property type="project" value="InterPro"/>
</dbReference>
<dbReference type="Gene3D" id="3.40.50.620">
    <property type="entry name" value="HUPs"/>
    <property type="match status" value="3"/>
</dbReference>
<evidence type="ECO:0000256" key="3">
    <source>
        <dbReference type="ARBA" id="ARBA00007078"/>
    </source>
</evidence>
<comment type="domain">
    <text evidence="15">IleRS has two distinct active sites: one for aminoacylation and one for editing. The misactivated valine is translocated from the active site to the editing site, which sterically excludes the correctly activated isoleucine. The single editing site contains two valyl binding pockets, one specific for each substrate (Val-AMP or Val-tRNA(Ile)).</text>
</comment>
<evidence type="ECO:0000256" key="9">
    <source>
        <dbReference type="ARBA" id="ARBA00022833"/>
    </source>
</evidence>
<evidence type="ECO:0000256" key="10">
    <source>
        <dbReference type="ARBA" id="ARBA00022840"/>
    </source>
</evidence>
<dbReference type="InterPro" id="IPR029033">
    <property type="entry name" value="His_PPase_superfam"/>
</dbReference>
<comment type="catalytic activity">
    <reaction evidence="14 15">
        <text>tRNA(Ile) + L-isoleucine + ATP = L-isoleucyl-tRNA(Ile) + AMP + diphosphate</text>
        <dbReference type="Rhea" id="RHEA:11060"/>
        <dbReference type="Rhea" id="RHEA-COMP:9666"/>
        <dbReference type="Rhea" id="RHEA-COMP:9695"/>
        <dbReference type="ChEBI" id="CHEBI:30616"/>
        <dbReference type="ChEBI" id="CHEBI:33019"/>
        <dbReference type="ChEBI" id="CHEBI:58045"/>
        <dbReference type="ChEBI" id="CHEBI:78442"/>
        <dbReference type="ChEBI" id="CHEBI:78528"/>
        <dbReference type="ChEBI" id="CHEBI:456215"/>
        <dbReference type="EC" id="6.1.1.5"/>
    </reaction>
</comment>
<comment type="cofactor">
    <cofactor evidence="1 15">
        <name>Zn(2+)</name>
        <dbReference type="ChEBI" id="CHEBI:29105"/>
    </cofactor>
</comment>
<keyword evidence="12 15" id="KW-0030">Aminoacyl-tRNA synthetase</keyword>
<dbReference type="InterPro" id="IPR033709">
    <property type="entry name" value="Anticodon_Ile_ABEc"/>
</dbReference>
<dbReference type="SUPFAM" id="SSF52374">
    <property type="entry name" value="Nucleotidylyl transferase"/>
    <property type="match status" value="1"/>
</dbReference>
<evidence type="ECO:0000259" key="18">
    <source>
        <dbReference type="Pfam" id="PF08264"/>
    </source>
</evidence>
<evidence type="ECO:0000256" key="7">
    <source>
        <dbReference type="ARBA" id="ARBA00022723"/>
    </source>
</evidence>
<evidence type="ECO:0000256" key="1">
    <source>
        <dbReference type="ARBA" id="ARBA00001947"/>
    </source>
</evidence>
<dbReference type="EMBL" id="PCVG01000067">
    <property type="protein sequence ID" value="PIQ68251.1"/>
    <property type="molecule type" value="Genomic_DNA"/>
</dbReference>
<dbReference type="PANTHER" id="PTHR42780">
    <property type="entry name" value="SOLEUCYL-TRNA SYNTHETASE"/>
    <property type="match status" value="1"/>
</dbReference>
<dbReference type="PROSITE" id="PS00175">
    <property type="entry name" value="PG_MUTASE"/>
    <property type="match status" value="1"/>
</dbReference>
<comment type="caution">
    <text evidence="19">The sequence shown here is derived from an EMBL/GenBank/DDBJ whole genome shotgun (WGS) entry which is preliminary data.</text>
</comment>
<name>A0A2H0KAG4_9BACT</name>
<evidence type="ECO:0000256" key="11">
    <source>
        <dbReference type="ARBA" id="ARBA00022917"/>
    </source>
</evidence>
<dbReference type="Gene3D" id="3.90.740.10">
    <property type="entry name" value="Valyl/Leucyl/Isoleucyl-tRNA synthetase, editing domain"/>
    <property type="match status" value="1"/>
</dbReference>
<feature type="short sequence motif" description="'KMSKS' region" evidence="15">
    <location>
        <begin position="852"/>
        <end position="856"/>
    </location>
</feature>
<dbReference type="Pfam" id="PF19302">
    <property type="entry name" value="DUF5915"/>
    <property type="match status" value="1"/>
</dbReference>
<dbReference type="GO" id="GO:0004822">
    <property type="term" value="F:isoleucine-tRNA ligase activity"/>
    <property type="evidence" value="ECO:0007669"/>
    <property type="project" value="UniProtKB-UniRule"/>
</dbReference>
<evidence type="ECO:0000259" key="17">
    <source>
        <dbReference type="Pfam" id="PF00133"/>
    </source>
</evidence>
<keyword evidence="7 15" id="KW-0479">Metal-binding</keyword>
<keyword evidence="10 15" id="KW-0067">ATP-binding</keyword>
<dbReference type="Pfam" id="PF08264">
    <property type="entry name" value="Anticodon_1"/>
    <property type="match status" value="1"/>
</dbReference>
<dbReference type="HAMAP" id="MF_02003">
    <property type="entry name" value="Ile_tRNA_synth_type2"/>
    <property type="match status" value="1"/>
</dbReference>
<sequence length="1227" mass="139304">MAEEQQSPKSKIADREEQILAFWQKDNTFKKTLEKKSPKGEFVFYDGPPFATGLPHYGHVLPSTIKDVIPRFKTMQGYHVPRKWGWDCHGLPVENIVEKELGFKSKKDIVDHGVEKFNASAKETVMRYADDWRKIIPRLGRWVDMVNDYRTMDTSYTESVWWSFKTLHDKGLVYEGFKSMHLCPRCETTLSNFEVTQGYKELTDTSVFVTFPIDGLANTFAVAWTTTPWTLPGNVALAVNPELQYAFVCITASNAPELPAGNTYIVGADEAILKRVFGKESFQFDPSAKVGSFTWNGQAVSFEAKKGVLGKTLIGQRYRPLFDYYAKEGALQNRDHGWKIYGGSFVTESDGTGIVHIAPAFGEDDYNLAIQEKLPFVQHVATNGTFKQEVTDFAGLSAKPKGNPKETDEKVAMHLKERGNLLLAVPFTHQYPHCWRCETPLLNFSAPSWFVKVSSMREKLVAENKKVTWVPKDVGEFRFGNWLAEAKDWAVSRSRFWGAPIPAWRCQRCRAVRVVGSIDELRKGTTERITKVTLLRHGESMKNRENIMDDSTDKYPLTHDGKKRAKESAERIQKEGGADVIFASPMLRTKETAEIVGKHLGMPVSIEEGLREVDSGDWDEKKIRDPSVKEAEEAYYVLPSEQHYVTPRGGTGESWKGVEERIMEAFYRLLEKHKGESVLLVTHEGPIIYLEKALKGLSLEETSRLFKEIQFESYAEPITLYFDHVTNKLVDLHRPYIDDVLLSCEDCAKKTGAGRDLMRRVSEVFDCWYESGSMPFAQAHYPFNHSKRSSFNPEHGWLTKSSGFPADFIAEGLDQTRGWFYSLLVLGTALFDVSPFKSVVVNGIILAENGAKMSKRLKNYPDPLEVVEKYGADSLRWYLLSSPVVHGEDLRFSEKGVDEVSKKIFGRLDNVLAFYLLYADSSGTTRYTLHATHVLDVWIMTRLNQLILGVTDALEKYELDKAVRPIGEFIDDLSTWYLRRSRDRIKSDDLDERLHSLATLRYTLHTLAKVMAPFSPFFAEYLFDNVKSKSEKVKSESVHLEEWPSAGKVDEIKIKEMEEVRKIVSLGLEARTKVSIRVRQPLGKLKVKSDILMSSPRKRGSSLSPDLLQLIQDEVNVKDVVIDPTIATDVALDTTLTPALMEEGQFRELVRTVQEMRKKLGLNPRDEAELQVKAEGLSVRFIEQFEQELSSIASLRNVVRAETLTEGGLQQSFTADEIVLGLRLSKE</sequence>
<evidence type="ECO:0000313" key="20">
    <source>
        <dbReference type="Proteomes" id="UP000229342"/>
    </source>
</evidence>
<dbReference type="Proteomes" id="UP000229342">
    <property type="component" value="Unassembled WGS sequence"/>
</dbReference>
<dbReference type="SMART" id="SM00855">
    <property type="entry name" value="PGAM"/>
    <property type="match status" value="1"/>
</dbReference>
<dbReference type="PRINTS" id="PR00984">
    <property type="entry name" value="TRNASYNTHILE"/>
</dbReference>
<keyword evidence="5 15" id="KW-0963">Cytoplasm</keyword>
<dbReference type="Pfam" id="PF00133">
    <property type="entry name" value="tRNA-synt_1"/>
    <property type="match status" value="2"/>
</dbReference>
<evidence type="ECO:0000256" key="15">
    <source>
        <dbReference type="HAMAP-Rule" id="MF_02003"/>
    </source>
</evidence>
<dbReference type="Pfam" id="PF00300">
    <property type="entry name" value="His_Phos_1"/>
    <property type="match status" value="1"/>
</dbReference>
<feature type="domain" description="Aminoacyl-tRNA synthetase class Ia" evidence="17">
    <location>
        <begin position="748"/>
        <end position="888"/>
    </location>
</feature>
<dbReference type="InterPro" id="IPR002301">
    <property type="entry name" value="Ile-tRNA-ligase"/>
</dbReference>
<protein>
    <recommendedName>
        <fullName evidence="15">Isoleucine--tRNA ligase</fullName>
        <ecNumber evidence="15">6.1.1.5</ecNumber>
    </recommendedName>
    <alternativeName>
        <fullName evidence="15">Isoleucyl-tRNA synthetase</fullName>
        <shortName evidence="15">IleRS</shortName>
    </alternativeName>
</protein>
<comment type="subunit">
    <text evidence="4 15">Monomer.</text>
</comment>
<dbReference type="InterPro" id="IPR013155">
    <property type="entry name" value="M/V/L/I-tRNA-synth_anticd-bd"/>
</dbReference>
<dbReference type="PROSITE" id="PS00178">
    <property type="entry name" value="AA_TRNA_LIGASE_I"/>
    <property type="match status" value="1"/>
</dbReference>
<feature type="domain" description="Methionyl/Valyl/Leucyl/Isoleucyl-tRNA synthetase anticodon-binding" evidence="18">
    <location>
        <begin position="936"/>
        <end position="1082"/>
    </location>
</feature>
<evidence type="ECO:0000256" key="16">
    <source>
        <dbReference type="PIRSR" id="PIRSR613078-2"/>
    </source>
</evidence>
<dbReference type="InterPro" id="IPR009080">
    <property type="entry name" value="tRNAsynth_Ia_anticodon-bd"/>
</dbReference>
<dbReference type="SUPFAM" id="SSF50677">
    <property type="entry name" value="ValRS/IleRS/LeuRS editing domain"/>
    <property type="match status" value="1"/>
</dbReference>
<keyword evidence="11 15" id="KW-0648">Protein biosynthesis</keyword>
<dbReference type="InterPro" id="IPR002300">
    <property type="entry name" value="aa-tRNA-synth_Ia"/>
</dbReference>
<dbReference type="GO" id="GO:0005737">
    <property type="term" value="C:cytoplasm"/>
    <property type="evidence" value="ECO:0007669"/>
    <property type="project" value="UniProtKB-SubCell"/>
</dbReference>
<keyword evidence="6 15" id="KW-0436">Ligase</keyword>
<evidence type="ECO:0000256" key="6">
    <source>
        <dbReference type="ARBA" id="ARBA00022598"/>
    </source>
</evidence>
<dbReference type="InterPro" id="IPR014729">
    <property type="entry name" value="Rossmann-like_a/b/a_fold"/>
</dbReference>
<dbReference type="Gene3D" id="1.10.730.10">
    <property type="entry name" value="Isoleucyl-tRNA Synthetase, Domain 1"/>
    <property type="match status" value="1"/>
</dbReference>
<proteinExistence type="inferred from homology"/>
<dbReference type="GO" id="GO:0006428">
    <property type="term" value="P:isoleucyl-tRNA aminoacylation"/>
    <property type="evidence" value="ECO:0007669"/>
    <property type="project" value="UniProtKB-UniRule"/>
</dbReference>
<dbReference type="InterPro" id="IPR013078">
    <property type="entry name" value="His_Pase_superF_clade-1"/>
</dbReference>
<dbReference type="SUPFAM" id="SSF47323">
    <property type="entry name" value="Anticodon-binding domain of a subclass of class I aminoacyl-tRNA synthetases"/>
    <property type="match status" value="1"/>
</dbReference>
<organism evidence="19 20">
    <name type="scientific">Candidatus Taylorbacteria bacterium CG11_big_fil_rev_8_21_14_0_20_46_11</name>
    <dbReference type="NCBI Taxonomy" id="1975025"/>
    <lineage>
        <taxon>Bacteria</taxon>
        <taxon>Candidatus Tayloriibacteriota</taxon>
    </lineage>
</organism>
<evidence type="ECO:0000256" key="8">
    <source>
        <dbReference type="ARBA" id="ARBA00022741"/>
    </source>
</evidence>
<dbReference type="InterPro" id="IPR023586">
    <property type="entry name" value="Ile-tRNA-ligase_type2"/>
</dbReference>
<dbReference type="PANTHER" id="PTHR42780:SF1">
    <property type="entry name" value="ISOLEUCINE--TRNA LIGASE, CYTOPLASMIC"/>
    <property type="match status" value="1"/>
</dbReference>
<dbReference type="GO" id="GO:0000049">
    <property type="term" value="F:tRNA binding"/>
    <property type="evidence" value="ECO:0007669"/>
    <property type="project" value="InterPro"/>
</dbReference>
<reference evidence="19 20" key="1">
    <citation type="submission" date="2017-09" db="EMBL/GenBank/DDBJ databases">
        <title>Depth-based differentiation of microbial function through sediment-hosted aquifers and enrichment of novel symbionts in the deep terrestrial subsurface.</title>
        <authorList>
            <person name="Probst A.J."/>
            <person name="Ladd B."/>
            <person name="Jarett J.K."/>
            <person name="Geller-Mcgrath D.E."/>
            <person name="Sieber C.M."/>
            <person name="Emerson J.B."/>
            <person name="Anantharaman K."/>
            <person name="Thomas B.C."/>
            <person name="Malmstrom R."/>
            <person name="Stieglmeier M."/>
            <person name="Klingl A."/>
            <person name="Woyke T."/>
            <person name="Ryan C.M."/>
            <person name="Banfield J.F."/>
        </authorList>
    </citation>
    <scope>NUCLEOTIDE SEQUENCE [LARGE SCALE GENOMIC DNA]</scope>
    <source>
        <strain evidence="19">CG11_big_fil_rev_8_21_14_0_20_46_11</strain>
    </source>
</reference>
<comment type="subcellular location">
    <subcellularLocation>
        <location evidence="2 15">Cytoplasm</location>
    </subcellularLocation>
</comment>
<gene>
    <name evidence="15" type="primary">ileS</name>
    <name evidence="19" type="ORF">COV91_05085</name>
</gene>
<feature type="domain" description="Aminoacyl-tRNA synthetase class Ia" evidence="17">
    <location>
        <begin position="18"/>
        <end position="532"/>
    </location>
</feature>
<dbReference type="FunFam" id="3.40.50.620:FF:000063">
    <property type="entry name" value="Isoleucine--tRNA ligase"/>
    <property type="match status" value="1"/>
</dbReference>
<feature type="binding site" evidence="15">
    <location>
        <position position="855"/>
    </location>
    <ligand>
        <name>ATP</name>
        <dbReference type="ChEBI" id="CHEBI:30616"/>
    </ligand>
</feature>